<evidence type="ECO:0000256" key="17">
    <source>
        <dbReference type="ARBA" id="ARBA00023316"/>
    </source>
</evidence>
<keyword evidence="14" id="KW-0325">Glycoprotein</keyword>
<keyword evidence="8" id="KW-0134">Cell wall</keyword>
<dbReference type="Pfam" id="PF00332">
    <property type="entry name" value="Glyco_hydro_17"/>
    <property type="match status" value="1"/>
</dbReference>
<evidence type="ECO:0000256" key="13">
    <source>
        <dbReference type="ARBA" id="ARBA00023136"/>
    </source>
</evidence>
<evidence type="ECO:0000256" key="9">
    <source>
        <dbReference type="ARBA" id="ARBA00022525"/>
    </source>
</evidence>
<keyword evidence="9" id="KW-0964">Secreted</keyword>
<name>A0A8H3FML9_9LECA</name>
<keyword evidence="11 24" id="KW-0732">Signal</keyword>
<evidence type="ECO:0000256" key="2">
    <source>
        <dbReference type="ARBA" id="ARBA00004191"/>
    </source>
</evidence>
<reference evidence="25" key="1">
    <citation type="submission" date="2021-03" db="EMBL/GenBank/DDBJ databases">
        <authorList>
            <person name="Tagirdzhanova G."/>
        </authorList>
    </citation>
    <scope>NUCLEOTIDE SEQUENCE</scope>
</reference>
<dbReference type="GO" id="GO:0005886">
    <property type="term" value="C:plasma membrane"/>
    <property type="evidence" value="ECO:0007669"/>
    <property type="project" value="UniProtKB-SubCell"/>
</dbReference>
<evidence type="ECO:0000256" key="22">
    <source>
        <dbReference type="RuleBase" id="RU004335"/>
    </source>
</evidence>
<feature type="chain" id="PRO_5033994305" description="Probable glucan endo-1,3-beta-glucosidase eglC" evidence="24">
    <location>
        <begin position="20"/>
        <end position="465"/>
    </location>
</feature>
<feature type="compositionally biased region" description="Low complexity" evidence="23">
    <location>
        <begin position="385"/>
        <end position="396"/>
    </location>
</feature>
<dbReference type="GO" id="GO:0005576">
    <property type="term" value="C:extracellular region"/>
    <property type="evidence" value="ECO:0007669"/>
    <property type="project" value="TreeGrafter"/>
</dbReference>
<keyword evidence="7" id="KW-1003">Cell membrane</keyword>
<evidence type="ECO:0000256" key="3">
    <source>
        <dbReference type="ARBA" id="ARBA00004609"/>
    </source>
</evidence>
<evidence type="ECO:0000256" key="12">
    <source>
        <dbReference type="ARBA" id="ARBA00022801"/>
    </source>
</evidence>
<dbReference type="GO" id="GO:0071555">
    <property type="term" value="P:cell wall organization"/>
    <property type="evidence" value="ECO:0007669"/>
    <property type="project" value="UniProtKB-KW"/>
</dbReference>
<dbReference type="InterPro" id="IPR017853">
    <property type="entry name" value="GH"/>
</dbReference>
<dbReference type="GO" id="GO:0009986">
    <property type="term" value="C:cell surface"/>
    <property type="evidence" value="ECO:0007669"/>
    <property type="project" value="TreeGrafter"/>
</dbReference>
<dbReference type="InterPro" id="IPR000490">
    <property type="entry name" value="Glyco_hydro_17"/>
</dbReference>
<dbReference type="SUPFAM" id="SSF51445">
    <property type="entry name" value="(Trans)glycosidases"/>
    <property type="match status" value="1"/>
</dbReference>
<keyword evidence="16" id="KW-0449">Lipoprotein</keyword>
<keyword evidence="10" id="KW-0336">GPI-anchor</keyword>
<evidence type="ECO:0000256" key="11">
    <source>
        <dbReference type="ARBA" id="ARBA00022729"/>
    </source>
</evidence>
<evidence type="ECO:0000256" key="16">
    <source>
        <dbReference type="ARBA" id="ARBA00023288"/>
    </source>
</evidence>
<feature type="compositionally biased region" description="Gly residues" evidence="23">
    <location>
        <begin position="371"/>
        <end position="384"/>
    </location>
</feature>
<keyword evidence="13" id="KW-0472">Membrane</keyword>
<comment type="similarity">
    <text evidence="4 22">Belongs to the glycosyl hydrolase 17 family.</text>
</comment>
<evidence type="ECO:0000256" key="5">
    <source>
        <dbReference type="ARBA" id="ARBA00012780"/>
    </source>
</evidence>
<evidence type="ECO:0000313" key="26">
    <source>
        <dbReference type="Proteomes" id="UP000664169"/>
    </source>
</evidence>
<evidence type="ECO:0000256" key="23">
    <source>
        <dbReference type="SAM" id="MobiDB-lite"/>
    </source>
</evidence>
<dbReference type="EMBL" id="CAJPDQ010000028">
    <property type="protein sequence ID" value="CAF9927852.1"/>
    <property type="molecule type" value="Genomic_DNA"/>
</dbReference>
<organism evidence="25 26">
    <name type="scientific">Gomphillus americanus</name>
    <dbReference type="NCBI Taxonomy" id="1940652"/>
    <lineage>
        <taxon>Eukaryota</taxon>
        <taxon>Fungi</taxon>
        <taxon>Dikarya</taxon>
        <taxon>Ascomycota</taxon>
        <taxon>Pezizomycotina</taxon>
        <taxon>Lecanoromycetes</taxon>
        <taxon>OSLEUM clade</taxon>
        <taxon>Ostropomycetidae</taxon>
        <taxon>Ostropales</taxon>
        <taxon>Graphidaceae</taxon>
        <taxon>Gomphilloideae</taxon>
        <taxon>Gomphillus</taxon>
    </lineage>
</organism>
<dbReference type="GO" id="GO:0042973">
    <property type="term" value="F:glucan endo-1,3-beta-D-glucosidase activity"/>
    <property type="evidence" value="ECO:0007669"/>
    <property type="project" value="UniProtKB-EC"/>
</dbReference>
<protein>
    <recommendedName>
        <fullName evidence="6">Probable glucan endo-1,3-beta-glucosidase eglC</fullName>
        <ecNumber evidence="5">3.2.1.39</ecNumber>
    </recommendedName>
    <alternativeName>
        <fullName evidence="20">Endo-1,3-beta-glucanase eglC</fullName>
    </alternativeName>
    <alternativeName>
        <fullName evidence="21">Laminarinase eglC</fullName>
    </alternativeName>
</protein>
<evidence type="ECO:0000256" key="4">
    <source>
        <dbReference type="ARBA" id="ARBA00008773"/>
    </source>
</evidence>
<dbReference type="GO" id="GO:0000272">
    <property type="term" value="P:polysaccharide catabolic process"/>
    <property type="evidence" value="ECO:0007669"/>
    <property type="project" value="UniProtKB-KW"/>
</dbReference>
<comment type="caution">
    <text evidence="25">The sequence shown here is derived from an EMBL/GenBank/DDBJ whole genome shotgun (WGS) entry which is preliminary data.</text>
</comment>
<dbReference type="PANTHER" id="PTHR16631:SF13">
    <property type="entry name" value="GLUCAN ENDO-1,3-BETA-GLUCOSIDASE EGLC-RELATED"/>
    <property type="match status" value="1"/>
</dbReference>
<gene>
    <name evidence="25" type="ORF">GOMPHAMPRED_004527</name>
</gene>
<evidence type="ECO:0000256" key="10">
    <source>
        <dbReference type="ARBA" id="ARBA00022622"/>
    </source>
</evidence>
<comment type="subcellular location">
    <subcellularLocation>
        <location evidence="3">Cell membrane</location>
        <topology evidence="3">Lipid-anchor</topology>
        <topology evidence="3">GPI-anchor</topology>
    </subcellularLocation>
    <subcellularLocation>
        <location evidence="2">Secreted</location>
        <location evidence="2">Cell wall</location>
    </subcellularLocation>
</comment>
<keyword evidence="26" id="KW-1185">Reference proteome</keyword>
<evidence type="ECO:0000256" key="1">
    <source>
        <dbReference type="ARBA" id="ARBA00000382"/>
    </source>
</evidence>
<dbReference type="AlphaFoldDB" id="A0A8H3FML9"/>
<comment type="function">
    <text evidence="19">Glucanases play a role in cell expansion during growth, in cell-cell fusion during mating, and in spore release during sporulation. This enzyme may be involved in beta-glucan degradation and also function biosynthetically as a transglycosylase.</text>
</comment>
<keyword evidence="17" id="KW-0961">Cell wall biogenesis/degradation</keyword>
<evidence type="ECO:0000256" key="6">
    <source>
        <dbReference type="ARBA" id="ARBA00019762"/>
    </source>
</evidence>
<evidence type="ECO:0000256" key="8">
    <source>
        <dbReference type="ARBA" id="ARBA00022512"/>
    </source>
</evidence>
<dbReference type="Proteomes" id="UP000664169">
    <property type="component" value="Unassembled WGS sequence"/>
</dbReference>
<dbReference type="GO" id="GO:0009277">
    <property type="term" value="C:fungal-type cell wall"/>
    <property type="evidence" value="ECO:0007669"/>
    <property type="project" value="TreeGrafter"/>
</dbReference>
<evidence type="ECO:0000256" key="18">
    <source>
        <dbReference type="ARBA" id="ARBA00023326"/>
    </source>
</evidence>
<evidence type="ECO:0000256" key="21">
    <source>
        <dbReference type="ARBA" id="ARBA00032906"/>
    </source>
</evidence>
<dbReference type="PANTHER" id="PTHR16631">
    <property type="entry name" value="GLUCAN 1,3-BETA-GLUCOSIDASE"/>
    <property type="match status" value="1"/>
</dbReference>
<evidence type="ECO:0000256" key="14">
    <source>
        <dbReference type="ARBA" id="ARBA00023180"/>
    </source>
</evidence>
<sequence>MYFSRTTLALAASLASAQGALLGFNYGATKSDGYTPMLQADFQTLFQKAQNLPGTSGWTAARLYTSIQSGTEPSEAFAAAVATNTKLLLGLWGSSGDQTITSEIAAINAAIKQFGSKFTSLVVGISVGSEDLYRTSDIGIKNKAGVGADPTSIANYIKQTKQAFAGTALSSVPVGHVDTWTAWYNTSNQAVIDASDFIGVDAYPYFENTVTNSIENSRGLFDTAIANVKSTVGGKEIWVTETGFPVAGPVSNLATPSTTDAKSYWDAVGCGELFNVTNTFWYTLEDNYGGSLSTSGPVFGVLDANGSPNFDLSCKGVSSNPSSSASVSGTASATNIGDGSPGVSAIPSGVASASASASGASTTGASTSAGSGSGAGVGGSGSSGSGSSSGVSTTASPSFTSTLVTNSAGQTITSSIIVNGTGSGGSTGIPISPTSSISPSQGAASHGAAPVTGLFGALLAALALL</sequence>
<dbReference type="GO" id="GO:0098552">
    <property type="term" value="C:side of membrane"/>
    <property type="evidence" value="ECO:0007669"/>
    <property type="project" value="UniProtKB-KW"/>
</dbReference>
<evidence type="ECO:0000256" key="15">
    <source>
        <dbReference type="ARBA" id="ARBA00023277"/>
    </source>
</evidence>
<dbReference type="Gene3D" id="3.20.20.80">
    <property type="entry name" value="Glycosidases"/>
    <property type="match status" value="1"/>
</dbReference>
<evidence type="ECO:0000256" key="7">
    <source>
        <dbReference type="ARBA" id="ARBA00022475"/>
    </source>
</evidence>
<keyword evidence="18" id="KW-0624">Polysaccharide degradation</keyword>
<feature type="region of interest" description="Disordered" evidence="23">
    <location>
        <begin position="356"/>
        <end position="397"/>
    </location>
</feature>
<comment type="catalytic activity">
    <reaction evidence="1">
        <text>Hydrolysis of (1-&gt;3)-beta-D-glucosidic linkages in (1-&gt;3)-beta-D-glucans.</text>
        <dbReference type="EC" id="3.2.1.39"/>
    </reaction>
</comment>
<feature type="signal peptide" evidence="24">
    <location>
        <begin position="1"/>
        <end position="19"/>
    </location>
</feature>
<feature type="compositionally biased region" description="Low complexity" evidence="23">
    <location>
        <begin position="356"/>
        <end position="370"/>
    </location>
</feature>
<keyword evidence="12" id="KW-0378">Hydrolase</keyword>
<evidence type="ECO:0000256" key="20">
    <source>
        <dbReference type="ARBA" id="ARBA00032134"/>
    </source>
</evidence>
<accession>A0A8H3FML9</accession>
<dbReference type="EC" id="3.2.1.39" evidence="5"/>
<evidence type="ECO:0000313" key="25">
    <source>
        <dbReference type="EMBL" id="CAF9927852.1"/>
    </source>
</evidence>
<evidence type="ECO:0000256" key="24">
    <source>
        <dbReference type="SAM" id="SignalP"/>
    </source>
</evidence>
<dbReference type="InterPro" id="IPR050732">
    <property type="entry name" value="Beta-glucan_modifiers"/>
</dbReference>
<proteinExistence type="inferred from homology"/>
<keyword evidence="15" id="KW-0119">Carbohydrate metabolism</keyword>
<evidence type="ECO:0000256" key="19">
    <source>
        <dbReference type="ARBA" id="ARBA00025152"/>
    </source>
</evidence>
<dbReference type="OrthoDB" id="77201at2759"/>